<name>A0AAV4CLZ5_9GAST</name>
<evidence type="ECO:0000313" key="1">
    <source>
        <dbReference type="EMBL" id="GFO32820.1"/>
    </source>
</evidence>
<dbReference type="Proteomes" id="UP000735302">
    <property type="component" value="Unassembled WGS sequence"/>
</dbReference>
<comment type="caution">
    <text evidence="1">The sequence shown here is derived from an EMBL/GenBank/DDBJ whole genome shotgun (WGS) entry which is preliminary data.</text>
</comment>
<protein>
    <submittedName>
        <fullName evidence="1">Uncharacterized protein</fullName>
    </submittedName>
</protein>
<gene>
    <name evidence="1" type="ORF">PoB_005932500</name>
</gene>
<dbReference type="EMBL" id="BLXT01006675">
    <property type="protein sequence ID" value="GFO32820.1"/>
    <property type="molecule type" value="Genomic_DNA"/>
</dbReference>
<keyword evidence="2" id="KW-1185">Reference proteome</keyword>
<evidence type="ECO:0000313" key="2">
    <source>
        <dbReference type="Proteomes" id="UP000735302"/>
    </source>
</evidence>
<proteinExistence type="predicted"/>
<accession>A0AAV4CLZ5</accession>
<sequence length="78" mass="8724">MTAFETRHRRWPYVVHENPRSPSCEQVKYNINHRSIYLSIWSVGGTVDRESAPGSSGALLSRVGALYQHPGLTEGLKA</sequence>
<organism evidence="1 2">
    <name type="scientific">Plakobranchus ocellatus</name>
    <dbReference type="NCBI Taxonomy" id="259542"/>
    <lineage>
        <taxon>Eukaryota</taxon>
        <taxon>Metazoa</taxon>
        <taxon>Spiralia</taxon>
        <taxon>Lophotrochozoa</taxon>
        <taxon>Mollusca</taxon>
        <taxon>Gastropoda</taxon>
        <taxon>Heterobranchia</taxon>
        <taxon>Euthyneura</taxon>
        <taxon>Panpulmonata</taxon>
        <taxon>Sacoglossa</taxon>
        <taxon>Placobranchoidea</taxon>
        <taxon>Plakobranchidae</taxon>
        <taxon>Plakobranchus</taxon>
    </lineage>
</organism>
<dbReference type="AlphaFoldDB" id="A0AAV4CLZ5"/>
<reference evidence="1 2" key="1">
    <citation type="journal article" date="2021" name="Elife">
        <title>Chloroplast acquisition without the gene transfer in kleptoplastic sea slugs, Plakobranchus ocellatus.</title>
        <authorList>
            <person name="Maeda T."/>
            <person name="Takahashi S."/>
            <person name="Yoshida T."/>
            <person name="Shimamura S."/>
            <person name="Takaki Y."/>
            <person name="Nagai Y."/>
            <person name="Toyoda A."/>
            <person name="Suzuki Y."/>
            <person name="Arimoto A."/>
            <person name="Ishii H."/>
            <person name="Satoh N."/>
            <person name="Nishiyama T."/>
            <person name="Hasebe M."/>
            <person name="Maruyama T."/>
            <person name="Minagawa J."/>
            <person name="Obokata J."/>
            <person name="Shigenobu S."/>
        </authorList>
    </citation>
    <scope>NUCLEOTIDE SEQUENCE [LARGE SCALE GENOMIC DNA]</scope>
</reference>